<comment type="subunit">
    <text evidence="5">NDH-1 is composed of 14 different subunits. Subunits NuoA, H, J, K, L, M, N constitute the membrane sector of the complex.</text>
</comment>
<keyword evidence="5" id="KW-0520">NAD</keyword>
<keyword evidence="5" id="KW-1278">Translocase</keyword>
<feature type="transmembrane region" description="Helical" evidence="5">
    <location>
        <begin position="75"/>
        <end position="93"/>
    </location>
</feature>
<feature type="domain" description="NADH:quinone oxidoreductase/Mrp antiporter transmembrane" evidence="7">
    <location>
        <begin position="122"/>
        <end position="412"/>
    </location>
</feature>
<evidence type="ECO:0000256" key="3">
    <source>
        <dbReference type="ARBA" id="ARBA00022989"/>
    </source>
</evidence>
<keyword evidence="3 5" id="KW-1133">Transmembrane helix</keyword>
<evidence type="ECO:0000256" key="6">
    <source>
        <dbReference type="RuleBase" id="RU000320"/>
    </source>
</evidence>
<keyword evidence="5" id="KW-0830">Ubiquinone</keyword>
<comment type="catalytic activity">
    <reaction evidence="5">
        <text>a quinone + NADH + 5 H(+)(in) = a quinol + NAD(+) + 4 H(+)(out)</text>
        <dbReference type="Rhea" id="RHEA:57888"/>
        <dbReference type="ChEBI" id="CHEBI:15378"/>
        <dbReference type="ChEBI" id="CHEBI:24646"/>
        <dbReference type="ChEBI" id="CHEBI:57540"/>
        <dbReference type="ChEBI" id="CHEBI:57945"/>
        <dbReference type="ChEBI" id="CHEBI:132124"/>
    </reaction>
</comment>
<evidence type="ECO:0000259" key="7">
    <source>
        <dbReference type="Pfam" id="PF00361"/>
    </source>
</evidence>
<feature type="transmembrane region" description="Helical" evidence="5">
    <location>
        <begin position="42"/>
        <end position="63"/>
    </location>
</feature>
<keyword evidence="2 5" id="KW-0812">Transmembrane</keyword>
<dbReference type="InterPro" id="IPR010096">
    <property type="entry name" value="NADH-Q_OxRdtase_suN/2"/>
</dbReference>
<dbReference type="InterPro" id="IPR003918">
    <property type="entry name" value="NADH_UbQ_OxRdtase"/>
</dbReference>
<feature type="transmembrane region" description="Helical" evidence="5">
    <location>
        <begin position="128"/>
        <end position="147"/>
    </location>
</feature>
<name>A0ABV6YIV0_UNCEI</name>
<keyword evidence="5" id="KW-0813">Transport</keyword>
<feature type="transmembrane region" description="Helical" evidence="5">
    <location>
        <begin position="235"/>
        <end position="257"/>
    </location>
</feature>
<evidence type="ECO:0000256" key="4">
    <source>
        <dbReference type="ARBA" id="ARBA00023136"/>
    </source>
</evidence>
<dbReference type="Proteomes" id="UP001593833">
    <property type="component" value="Unassembled WGS sequence"/>
</dbReference>
<comment type="similarity">
    <text evidence="5">Belongs to the complex I subunit 2 family.</text>
</comment>
<feature type="transmembrane region" description="Helical" evidence="5">
    <location>
        <begin position="269"/>
        <end position="288"/>
    </location>
</feature>
<dbReference type="PRINTS" id="PR01437">
    <property type="entry name" value="NUOXDRDTASE4"/>
</dbReference>
<dbReference type="NCBIfam" id="TIGR01770">
    <property type="entry name" value="NDH_I_N"/>
    <property type="match status" value="1"/>
</dbReference>
<proteinExistence type="inferred from homology"/>
<feature type="transmembrane region" description="Helical" evidence="5">
    <location>
        <begin position="401"/>
        <end position="421"/>
    </location>
</feature>
<dbReference type="InterPro" id="IPR001750">
    <property type="entry name" value="ND/Mrp_TM"/>
</dbReference>
<dbReference type="EMBL" id="JBHPKH010000009">
    <property type="protein sequence ID" value="MFC1572258.1"/>
    <property type="molecule type" value="Genomic_DNA"/>
</dbReference>
<comment type="function">
    <text evidence="5">NDH-1 shuttles electrons from NADH, via FMN and iron-sulfur (Fe-S) centers, to quinones in the respiratory chain. The immediate electron acceptor for the enzyme in this species is believed to be ubiquinone. Couples the redox reaction to proton translocation (for every two electrons transferred, four hydrogen ions are translocated across the cytoplasmic membrane), and thus conserves the redox energy in a proton gradient.</text>
</comment>
<reference evidence="8 9" key="1">
    <citation type="submission" date="2024-09" db="EMBL/GenBank/DDBJ databases">
        <authorList>
            <person name="D'Angelo T."/>
        </authorList>
    </citation>
    <scope>NUCLEOTIDE SEQUENCE [LARGE SCALE GENOMIC DNA]</scope>
    <source>
        <strain evidence="8">SAG AM-320-E07</strain>
    </source>
</reference>
<gene>
    <name evidence="5" type="primary">nuoN</name>
    <name evidence="8" type="ORF">ACFL6M_01545</name>
</gene>
<evidence type="ECO:0000313" key="8">
    <source>
        <dbReference type="EMBL" id="MFC1572258.1"/>
    </source>
</evidence>
<dbReference type="Pfam" id="PF00361">
    <property type="entry name" value="Proton_antipo_M"/>
    <property type="match status" value="1"/>
</dbReference>
<accession>A0ABV6YIV0</accession>
<keyword evidence="4 5" id="KW-0472">Membrane</keyword>
<evidence type="ECO:0000313" key="9">
    <source>
        <dbReference type="Proteomes" id="UP001593833"/>
    </source>
</evidence>
<comment type="caution">
    <text evidence="8">The sequence shown here is derived from an EMBL/GenBank/DDBJ whole genome shotgun (WGS) entry which is preliminary data.</text>
</comment>
<feature type="transmembrane region" description="Helical" evidence="5">
    <location>
        <begin position="159"/>
        <end position="181"/>
    </location>
</feature>
<sequence length="477" mass="51082">MVGSSDISLVLIEIAVFALGIGVLTIDMLYRGRRSDVCRWPTLCGLALIGILSFLVPGTGLGWRGMLLADPLALFFKRLFVIAAFLVSIMMGYGRRAEGDSPGESYGLVLFATLGMLFMASAHNLVTLFMSLELLAISFYVLVASGMDRDHGLEAGVKYLVFGAVSSAFMLLGIAFIYGATGSFDYAEIAEIIRQGRPLDAMLMPGVLLLLLGLGFKISAFPFHSWAPDVYQGGPTAVVAFLSVGSKAAGFVLLQRLVFSVFLPLRSEWGLVLSLVAVLSLCLGNLGAMRQSNIKRLLGYSGIAQAGYIMLGLIAGSVEGAAAMLYYLAGYVFSNLLAFLVIIILNRSIRSYQIADYAGLARRSPMLAASLLIALLSLAGVPPLVGFFGKFLLIDAIIKAGHWWIAVVAILNVVVALYYYLSVVKVAYVSAPAENTPITIPASGRVVIYACIAVIFLLGLFQQPLYELTRTASAALF</sequence>
<organism evidence="8 9">
    <name type="scientific">Eiseniibacteriota bacterium</name>
    <dbReference type="NCBI Taxonomy" id="2212470"/>
    <lineage>
        <taxon>Bacteria</taxon>
        <taxon>Candidatus Eiseniibacteriota</taxon>
    </lineage>
</organism>
<feature type="transmembrane region" description="Helical" evidence="5">
    <location>
        <begin position="324"/>
        <end position="345"/>
    </location>
</feature>
<evidence type="ECO:0000256" key="2">
    <source>
        <dbReference type="ARBA" id="ARBA00022692"/>
    </source>
</evidence>
<evidence type="ECO:0000256" key="5">
    <source>
        <dbReference type="HAMAP-Rule" id="MF_00445"/>
    </source>
</evidence>
<evidence type="ECO:0000256" key="1">
    <source>
        <dbReference type="ARBA" id="ARBA00004127"/>
    </source>
</evidence>
<feature type="transmembrane region" description="Helical" evidence="5">
    <location>
        <begin position="297"/>
        <end position="318"/>
    </location>
</feature>
<feature type="transmembrane region" description="Helical" evidence="5">
    <location>
        <begin position="6"/>
        <end position="30"/>
    </location>
</feature>
<keyword evidence="5" id="KW-0874">Quinone</keyword>
<comment type="subcellular location">
    <subcellularLocation>
        <location evidence="5">Cell membrane</location>
        <topology evidence="5">Multi-pass membrane protein</topology>
    </subcellularLocation>
    <subcellularLocation>
        <location evidence="1">Endomembrane system</location>
        <topology evidence="1">Multi-pass membrane protein</topology>
    </subcellularLocation>
    <subcellularLocation>
        <location evidence="6">Membrane</location>
        <topology evidence="6">Multi-pass membrane protein</topology>
    </subcellularLocation>
</comment>
<keyword evidence="9" id="KW-1185">Reference proteome</keyword>
<dbReference type="HAMAP" id="MF_00445">
    <property type="entry name" value="NDH1_NuoN_1"/>
    <property type="match status" value="1"/>
</dbReference>
<dbReference type="PANTHER" id="PTHR22773">
    <property type="entry name" value="NADH DEHYDROGENASE"/>
    <property type="match status" value="1"/>
</dbReference>
<feature type="transmembrane region" description="Helical" evidence="5">
    <location>
        <begin position="442"/>
        <end position="461"/>
    </location>
</feature>
<protein>
    <recommendedName>
        <fullName evidence="5">NADH-quinone oxidoreductase subunit N</fullName>
        <ecNumber evidence="5">7.1.1.-</ecNumber>
    </recommendedName>
    <alternativeName>
        <fullName evidence="5">NADH dehydrogenase I subunit N</fullName>
    </alternativeName>
    <alternativeName>
        <fullName evidence="5">NDH-1 subunit N</fullName>
    </alternativeName>
</protein>
<feature type="transmembrane region" description="Helical" evidence="5">
    <location>
        <begin position="366"/>
        <end position="389"/>
    </location>
</feature>
<keyword evidence="5" id="KW-1003">Cell membrane</keyword>
<dbReference type="EC" id="7.1.1.-" evidence="5"/>
<feature type="transmembrane region" description="Helical" evidence="5">
    <location>
        <begin position="201"/>
        <end position="223"/>
    </location>
</feature>